<keyword evidence="7" id="KW-0969">Cilium</keyword>
<proteinExistence type="predicted"/>
<keyword evidence="3" id="KW-0677">Repeat</keyword>
<organism evidence="7 8">
    <name type="scientific">Physocladia obscura</name>
    <dbReference type="NCBI Taxonomy" id="109957"/>
    <lineage>
        <taxon>Eukaryota</taxon>
        <taxon>Fungi</taxon>
        <taxon>Fungi incertae sedis</taxon>
        <taxon>Chytridiomycota</taxon>
        <taxon>Chytridiomycota incertae sedis</taxon>
        <taxon>Chytridiomycetes</taxon>
        <taxon>Chytridiales</taxon>
        <taxon>Chytriomycetaceae</taxon>
        <taxon>Physocladia</taxon>
    </lineage>
</organism>
<keyword evidence="2" id="KW-0853">WD repeat</keyword>
<feature type="region of interest" description="Disordered" evidence="6">
    <location>
        <begin position="518"/>
        <end position="539"/>
    </location>
</feature>
<dbReference type="InterPro" id="IPR001680">
    <property type="entry name" value="WD40_rpt"/>
</dbReference>
<dbReference type="AlphaFoldDB" id="A0AAD5SZJ6"/>
<dbReference type="InterPro" id="IPR050630">
    <property type="entry name" value="WD_repeat_EMAP"/>
</dbReference>
<protein>
    <recommendedName>
        <fullName evidence="5">Cilia- and flagella-associated protein 251</fullName>
    </recommendedName>
</protein>
<evidence type="ECO:0000256" key="6">
    <source>
        <dbReference type="SAM" id="MobiDB-lite"/>
    </source>
</evidence>
<dbReference type="Pfam" id="PF00400">
    <property type="entry name" value="WD40"/>
    <property type="match status" value="3"/>
</dbReference>
<evidence type="ECO:0000256" key="2">
    <source>
        <dbReference type="ARBA" id="ARBA00022574"/>
    </source>
</evidence>
<keyword evidence="7" id="KW-0282">Flagellum</keyword>
<evidence type="ECO:0000256" key="4">
    <source>
        <dbReference type="ARBA" id="ARBA00023273"/>
    </source>
</evidence>
<dbReference type="SMART" id="SM00320">
    <property type="entry name" value="WD40"/>
    <property type="match status" value="8"/>
</dbReference>
<dbReference type="PANTHER" id="PTHR13720:SF13">
    <property type="entry name" value="CILIA- AND FLAGELLA-ASSOCIATED PROTEIN 251"/>
    <property type="match status" value="1"/>
</dbReference>
<evidence type="ECO:0000256" key="5">
    <source>
        <dbReference type="ARBA" id="ARBA00040994"/>
    </source>
</evidence>
<comment type="subcellular location">
    <subcellularLocation>
        <location evidence="1">Cell projection</location>
        <location evidence="1">Cilium</location>
    </subcellularLocation>
</comment>
<sequence length="725" mass="79752">MPHMIQKKNHENVAAAQPQLNALPIKTFFDIHSGCGIIACDFSVDSKYLVTLGNEAETPICTLDISGEPQKSLKVNPENPFEIISNGSNTVNFYVWDIGGSIVQNVPLLNSKDFSHTPAPYTFSMFIPTKRQAITATVDGDVIIWDSHSLNNLSVELGIGKYACVKFMKLHQSSINFATTIGHNYIVTGGDDGSIKIFDLQLRLIMWFEKLRAGPVTSISFCSTFAKATSPHESIVSDLNIPEIVVGTAFSRVLLLSRREPKRGNLSDLKLKIADNDDSLDKISGDDGPEIQSILETQYESVHALATHPNLRRFAVGGYSAIGFANGNLRIIDANTLKEIDGQRSVSGEIMHTFFSLAKKSPTATAAITTDKSYYQEDHSERITQVSFSDCGNFLAACDAQHAVSLFKKEGRSRPNKNIEGIGKAVEKLASGEKYTVWIQIGKCKAHYKEIISLIFIAPTAIEPTKTRLISVSEDRHVAEYDVSASTITNGIKLISLKRIEQTARPVAATWHPSLTLASNSIQPKQQTPKKKTTTTENSSFSPVNTYLLTCNSDYKICLHNSTTQLCRKTTLGPTFGGPLKNLLVVPNNDNSNANMNEEDRENVELPPAHQQTFSYVAYSSQEKVVGLTKLPLDGNPHRFMGLIAHPCSISKIATTHDGAFLFTSGYQDATVHMWAINSQVLDVQIAMGGKGLEPFLDMLDDSGAGENGAFYKEMEDYFYYAQLR</sequence>
<accession>A0AAD5SZJ6</accession>
<dbReference type="InterPro" id="IPR015943">
    <property type="entry name" value="WD40/YVTN_repeat-like_dom_sf"/>
</dbReference>
<evidence type="ECO:0000256" key="3">
    <source>
        <dbReference type="ARBA" id="ARBA00022737"/>
    </source>
</evidence>
<keyword evidence="4" id="KW-0966">Cell projection</keyword>
<gene>
    <name evidence="7" type="primary">WDR66_1</name>
    <name evidence="7" type="ORF">HK100_001305</name>
</gene>
<evidence type="ECO:0000256" key="1">
    <source>
        <dbReference type="ARBA" id="ARBA00004138"/>
    </source>
</evidence>
<dbReference type="PANTHER" id="PTHR13720">
    <property type="entry name" value="WD-40 REPEAT PROTEIN"/>
    <property type="match status" value="1"/>
</dbReference>
<dbReference type="Gene3D" id="2.130.10.10">
    <property type="entry name" value="YVTN repeat-like/Quinoprotein amine dehydrogenase"/>
    <property type="match status" value="3"/>
</dbReference>
<dbReference type="SUPFAM" id="SSF50998">
    <property type="entry name" value="Quinoprotein alcohol dehydrogenase-like"/>
    <property type="match status" value="1"/>
</dbReference>
<reference evidence="7" key="1">
    <citation type="submission" date="2020-05" db="EMBL/GenBank/DDBJ databases">
        <title>Phylogenomic resolution of chytrid fungi.</title>
        <authorList>
            <person name="Stajich J.E."/>
            <person name="Amses K."/>
            <person name="Simmons R."/>
            <person name="Seto K."/>
            <person name="Myers J."/>
            <person name="Bonds A."/>
            <person name="Quandt C.A."/>
            <person name="Barry K."/>
            <person name="Liu P."/>
            <person name="Grigoriev I."/>
            <person name="Longcore J.E."/>
            <person name="James T.Y."/>
        </authorList>
    </citation>
    <scope>NUCLEOTIDE SEQUENCE</scope>
    <source>
        <strain evidence="7">JEL0513</strain>
    </source>
</reference>
<evidence type="ECO:0000313" key="7">
    <source>
        <dbReference type="EMBL" id="KAJ3115568.1"/>
    </source>
</evidence>
<feature type="non-terminal residue" evidence="7">
    <location>
        <position position="725"/>
    </location>
</feature>
<dbReference type="Proteomes" id="UP001211907">
    <property type="component" value="Unassembled WGS sequence"/>
</dbReference>
<evidence type="ECO:0000313" key="8">
    <source>
        <dbReference type="Proteomes" id="UP001211907"/>
    </source>
</evidence>
<dbReference type="InterPro" id="IPR011047">
    <property type="entry name" value="Quinoprotein_ADH-like_sf"/>
</dbReference>
<dbReference type="GO" id="GO:0031514">
    <property type="term" value="C:motile cilium"/>
    <property type="evidence" value="ECO:0007669"/>
    <property type="project" value="TreeGrafter"/>
</dbReference>
<dbReference type="EMBL" id="JADGJH010001282">
    <property type="protein sequence ID" value="KAJ3115568.1"/>
    <property type="molecule type" value="Genomic_DNA"/>
</dbReference>
<comment type="caution">
    <text evidence="7">The sequence shown here is derived from an EMBL/GenBank/DDBJ whole genome shotgun (WGS) entry which is preliminary data.</text>
</comment>
<name>A0AAD5SZJ6_9FUNG</name>
<keyword evidence="8" id="KW-1185">Reference proteome</keyword>